<dbReference type="InterPro" id="IPR017972">
    <property type="entry name" value="Cyt_P450_CS"/>
</dbReference>
<dbReference type="PROSITE" id="PS00086">
    <property type="entry name" value="CYTOCHROME_P450"/>
    <property type="match status" value="1"/>
</dbReference>
<name>A0A8H4R3L7_9AGAR</name>
<dbReference type="InterPro" id="IPR002401">
    <property type="entry name" value="Cyt_P450_E_grp-I"/>
</dbReference>
<proteinExistence type="inferred from homology"/>
<evidence type="ECO:0000256" key="4">
    <source>
        <dbReference type="ARBA" id="ARBA00023002"/>
    </source>
</evidence>
<dbReference type="GO" id="GO:0020037">
    <property type="term" value="F:heme binding"/>
    <property type="evidence" value="ECO:0007669"/>
    <property type="project" value="InterPro"/>
</dbReference>
<reference evidence="8 9" key="1">
    <citation type="submission" date="2019-12" db="EMBL/GenBank/DDBJ databases">
        <authorList>
            <person name="Floudas D."/>
            <person name="Bentzer J."/>
            <person name="Ahren D."/>
            <person name="Johansson T."/>
            <person name="Persson P."/>
            <person name="Tunlid A."/>
        </authorList>
    </citation>
    <scope>NUCLEOTIDE SEQUENCE [LARGE SCALE GENOMIC DNA]</scope>
    <source>
        <strain evidence="8 9">CBS 102.39</strain>
    </source>
</reference>
<dbReference type="GO" id="GO:0004497">
    <property type="term" value="F:monooxygenase activity"/>
    <property type="evidence" value="ECO:0007669"/>
    <property type="project" value="UniProtKB-KW"/>
</dbReference>
<evidence type="ECO:0000313" key="9">
    <source>
        <dbReference type="Proteomes" id="UP000521872"/>
    </source>
</evidence>
<dbReference type="GO" id="GO:0016705">
    <property type="term" value="F:oxidoreductase activity, acting on paired donors, with incorporation or reduction of molecular oxygen"/>
    <property type="evidence" value="ECO:0007669"/>
    <property type="project" value="InterPro"/>
</dbReference>
<dbReference type="CDD" id="cd11041">
    <property type="entry name" value="CYP503A1-like"/>
    <property type="match status" value="1"/>
</dbReference>
<dbReference type="PRINTS" id="PR00463">
    <property type="entry name" value="EP450I"/>
</dbReference>
<dbReference type="InterPro" id="IPR001128">
    <property type="entry name" value="Cyt_P450"/>
</dbReference>
<keyword evidence="5 6" id="KW-0408">Iron</keyword>
<dbReference type="GO" id="GO:0005506">
    <property type="term" value="F:iron ion binding"/>
    <property type="evidence" value="ECO:0007669"/>
    <property type="project" value="InterPro"/>
</dbReference>
<evidence type="ECO:0000313" key="8">
    <source>
        <dbReference type="EMBL" id="KAF4621783.1"/>
    </source>
</evidence>
<keyword evidence="9" id="KW-1185">Reference proteome</keyword>
<dbReference type="SUPFAM" id="SSF48264">
    <property type="entry name" value="Cytochrome P450"/>
    <property type="match status" value="1"/>
</dbReference>
<feature type="binding site" description="axial binding residue" evidence="6">
    <location>
        <position position="445"/>
    </location>
    <ligand>
        <name>heme</name>
        <dbReference type="ChEBI" id="CHEBI:30413"/>
    </ligand>
    <ligandPart>
        <name>Fe</name>
        <dbReference type="ChEBI" id="CHEBI:18248"/>
    </ligandPart>
</feature>
<evidence type="ECO:0000256" key="3">
    <source>
        <dbReference type="ARBA" id="ARBA00022723"/>
    </source>
</evidence>
<evidence type="ECO:0000256" key="6">
    <source>
        <dbReference type="PIRSR" id="PIRSR602401-1"/>
    </source>
</evidence>
<dbReference type="PANTHER" id="PTHR46206">
    <property type="entry name" value="CYTOCHROME P450"/>
    <property type="match status" value="1"/>
</dbReference>
<keyword evidence="4 7" id="KW-0560">Oxidoreductase</keyword>
<dbReference type="Proteomes" id="UP000521872">
    <property type="component" value="Unassembled WGS sequence"/>
</dbReference>
<comment type="similarity">
    <text evidence="2 7">Belongs to the cytochrome P450 family.</text>
</comment>
<dbReference type="Gene3D" id="1.10.630.10">
    <property type="entry name" value="Cytochrome P450"/>
    <property type="match status" value="1"/>
</dbReference>
<accession>A0A8H4R3L7</accession>
<keyword evidence="7" id="KW-0503">Monooxygenase</keyword>
<evidence type="ECO:0000256" key="5">
    <source>
        <dbReference type="ARBA" id="ARBA00023004"/>
    </source>
</evidence>
<gene>
    <name evidence="8" type="ORF">D9613_012093</name>
</gene>
<dbReference type="InterPro" id="IPR036396">
    <property type="entry name" value="Cyt_P450_sf"/>
</dbReference>
<comment type="cofactor">
    <cofactor evidence="1 6">
        <name>heme</name>
        <dbReference type="ChEBI" id="CHEBI:30413"/>
    </cofactor>
</comment>
<dbReference type="EMBL" id="JAACJL010000004">
    <property type="protein sequence ID" value="KAF4621783.1"/>
    <property type="molecule type" value="Genomic_DNA"/>
</dbReference>
<protein>
    <recommendedName>
        <fullName evidence="10">Cytochrome P450</fullName>
    </recommendedName>
</protein>
<dbReference type="AlphaFoldDB" id="A0A8H4R3L7"/>
<evidence type="ECO:0000256" key="1">
    <source>
        <dbReference type="ARBA" id="ARBA00001971"/>
    </source>
</evidence>
<keyword evidence="6 7" id="KW-0349">Heme</keyword>
<comment type="caution">
    <text evidence="8">The sequence shown here is derived from an EMBL/GenBank/DDBJ whole genome shotgun (WGS) entry which is preliminary data.</text>
</comment>
<evidence type="ECO:0000256" key="2">
    <source>
        <dbReference type="ARBA" id="ARBA00010617"/>
    </source>
</evidence>
<evidence type="ECO:0000256" key="7">
    <source>
        <dbReference type="RuleBase" id="RU000461"/>
    </source>
</evidence>
<keyword evidence="3 6" id="KW-0479">Metal-binding</keyword>
<sequence length="501" mass="56906">MVLETSTILTAALGFLGAYGAYVWLNAVSTAYKLRHIPTIGSSGIITSYIDAYRYLSRGHEMIQEGYKKFHGNAFKIPLMSRWLVIVSGPQMLEDIRRADNDLMSFDEAVKETIQTDYTMGKHLRKHPFHIATVRTPLTRNIAVRFGDIKDEVQAAFADILPQKDDWTAVPALGTVMQVVVRTSNRLFVGLPLCRNPDYMALNIEFTIDVMQRATKINKYPAFLKPIAGRLLTKVHENLKRMLRHVGPMIEEQLEQERLYGRDREDRPNNLISWLLEDAPEENRTVEDFAMRILTINFAAIHTTSQALTQAIYDLAAHPEYIAPLREEVENVIQAEGWTKLSMGKMRKVDSFIKESQRMAIGAVQLSRKLLKDFTFSNGLTLPAGTHVAVATNATHMDENIYENPHEFNGFRFLNMRDEDGENIKHQIVSLSPESLTFGTGRHACPGRFFAANELKCMLGFIVLNYDVKLPDGMTRPESSWSQGRIAPNNTAKVLFRKRQD</sequence>
<dbReference type="Pfam" id="PF00067">
    <property type="entry name" value="p450"/>
    <property type="match status" value="1"/>
</dbReference>
<organism evidence="8 9">
    <name type="scientific">Agrocybe pediades</name>
    <dbReference type="NCBI Taxonomy" id="84607"/>
    <lineage>
        <taxon>Eukaryota</taxon>
        <taxon>Fungi</taxon>
        <taxon>Dikarya</taxon>
        <taxon>Basidiomycota</taxon>
        <taxon>Agaricomycotina</taxon>
        <taxon>Agaricomycetes</taxon>
        <taxon>Agaricomycetidae</taxon>
        <taxon>Agaricales</taxon>
        <taxon>Agaricineae</taxon>
        <taxon>Strophariaceae</taxon>
        <taxon>Agrocybe</taxon>
    </lineage>
</organism>
<evidence type="ECO:0008006" key="10">
    <source>
        <dbReference type="Google" id="ProtNLM"/>
    </source>
</evidence>